<evidence type="ECO:0000313" key="11">
    <source>
        <dbReference type="Proteomes" id="UP001595724"/>
    </source>
</evidence>
<protein>
    <recommendedName>
        <fullName evidence="2">histidine kinase</fullName>
        <ecNumber evidence="2">2.7.13.3</ecNumber>
    </recommendedName>
</protein>
<dbReference type="GO" id="GO:0016301">
    <property type="term" value="F:kinase activity"/>
    <property type="evidence" value="ECO:0007669"/>
    <property type="project" value="UniProtKB-KW"/>
</dbReference>
<dbReference type="Proteomes" id="UP001595724">
    <property type="component" value="Unassembled WGS sequence"/>
</dbReference>
<dbReference type="PROSITE" id="PS50109">
    <property type="entry name" value="HIS_KIN"/>
    <property type="match status" value="1"/>
</dbReference>
<dbReference type="EMBL" id="JBHRYF010000003">
    <property type="protein sequence ID" value="MFC3659869.1"/>
    <property type="molecule type" value="Genomic_DNA"/>
</dbReference>
<dbReference type="CDD" id="cd00082">
    <property type="entry name" value="HisKA"/>
    <property type="match status" value="1"/>
</dbReference>
<keyword evidence="6 10" id="KW-0418">Kinase</keyword>
<evidence type="ECO:0000256" key="3">
    <source>
        <dbReference type="ARBA" id="ARBA00022553"/>
    </source>
</evidence>
<keyword evidence="3" id="KW-0597">Phosphoprotein</keyword>
<accession>A0ABV7UVA3</accession>
<dbReference type="EC" id="2.7.13.3" evidence="2"/>
<dbReference type="SMART" id="SM00387">
    <property type="entry name" value="HATPase_c"/>
    <property type="match status" value="1"/>
</dbReference>
<dbReference type="InterPro" id="IPR050428">
    <property type="entry name" value="TCS_sensor_his_kinase"/>
</dbReference>
<evidence type="ECO:0000256" key="4">
    <source>
        <dbReference type="ARBA" id="ARBA00022679"/>
    </source>
</evidence>
<keyword evidence="11" id="KW-1185">Reference proteome</keyword>
<dbReference type="PANTHER" id="PTHR45436:SF16">
    <property type="entry name" value="HISTIDINE KINASE"/>
    <property type="match status" value="1"/>
</dbReference>
<evidence type="ECO:0000256" key="6">
    <source>
        <dbReference type="ARBA" id="ARBA00022777"/>
    </source>
</evidence>
<evidence type="ECO:0000313" key="10">
    <source>
        <dbReference type="EMBL" id="MFC3659869.1"/>
    </source>
</evidence>
<dbReference type="Pfam" id="PF02518">
    <property type="entry name" value="HATPase_c"/>
    <property type="match status" value="1"/>
</dbReference>
<evidence type="ECO:0000256" key="5">
    <source>
        <dbReference type="ARBA" id="ARBA00022692"/>
    </source>
</evidence>
<keyword evidence="7 8" id="KW-1133">Transmembrane helix</keyword>
<dbReference type="SMART" id="SM00388">
    <property type="entry name" value="HisKA"/>
    <property type="match status" value="1"/>
</dbReference>
<dbReference type="RefSeq" id="WP_386708285.1">
    <property type="nucleotide sequence ID" value="NZ_JBHRYF010000003.1"/>
</dbReference>
<feature type="domain" description="Histidine kinase" evidence="9">
    <location>
        <begin position="217"/>
        <end position="424"/>
    </location>
</feature>
<dbReference type="Gene3D" id="3.30.565.10">
    <property type="entry name" value="Histidine kinase-like ATPase, C-terminal domain"/>
    <property type="match status" value="1"/>
</dbReference>
<feature type="transmembrane region" description="Helical" evidence="8">
    <location>
        <begin position="134"/>
        <end position="154"/>
    </location>
</feature>
<dbReference type="PANTHER" id="PTHR45436">
    <property type="entry name" value="SENSOR HISTIDINE KINASE YKOH"/>
    <property type="match status" value="1"/>
</dbReference>
<evidence type="ECO:0000256" key="1">
    <source>
        <dbReference type="ARBA" id="ARBA00000085"/>
    </source>
</evidence>
<keyword evidence="4" id="KW-0808">Transferase</keyword>
<dbReference type="InterPro" id="IPR003594">
    <property type="entry name" value="HATPase_dom"/>
</dbReference>
<comment type="caution">
    <text evidence="10">The sequence shown here is derived from an EMBL/GenBank/DDBJ whole genome shotgun (WGS) entry which is preliminary data.</text>
</comment>
<reference evidence="11" key="1">
    <citation type="journal article" date="2019" name="Int. J. Syst. Evol. Microbiol.">
        <title>The Global Catalogue of Microorganisms (GCM) 10K type strain sequencing project: providing services to taxonomists for standard genome sequencing and annotation.</title>
        <authorList>
            <consortium name="The Broad Institute Genomics Platform"/>
            <consortium name="The Broad Institute Genome Sequencing Center for Infectious Disease"/>
            <person name="Wu L."/>
            <person name="Ma J."/>
        </authorList>
    </citation>
    <scope>NUCLEOTIDE SEQUENCE [LARGE SCALE GENOMIC DNA]</scope>
    <source>
        <strain evidence="11">KCTC 42211</strain>
    </source>
</reference>
<dbReference type="InterPro" id="IPR036097">
    <property type="entry name" value="HisK_dim/P_sf"/>
</dbReference>
<evidence type="ECO:0000256" key="8">
    <source>
        <dbReference type="SAM" id="Phobius"/>
    </source>
</evidence>
<dbReference type="SUPFAM" id="SSF47384">
    <property type="entry name" value="Homodimeric domain of signal transducing histidine kinase"/>
    <property type="match status" value="1"/>
</dbReference>
<evidence type="ECO:0000259" key="9">
    <source>
        <dbReference type="PROSITE" id="PS50109"/>
    </source>
</evidence>
<keyword evidence="5 8" id="KW-0812">Transmembrane</keyword>
<organism evidence="10 11">
    <name type="scientific">Luteimonas notoginsengisoli</name>
    <dbReference type="NCBI Taxonomy" id="1578200"/>
    <lineage>
        <taxon>Bacteria</taxon>
        <taxon>Pseudomonadati</taxon>
        <taxon>Pseudomonadota</taxon>
        <taxon>Gammaproteobacteria</taxon>
        <taxon>Lysobacterales</taxon>
        <taxon>Lysobacteraceae</taxon>
        <taxon>Luteimonas</taxon>
    </lineage>
</organism>
<gene>
    <name evidence="10" type="ORF">ACFOM9_07240</name>
</gene>
<proteinExistence type="predicted"/>
<dbReference type="InterPro" id="IPR036890">
    <property type="entry name" value="HATPase_C_sf"/>
</dbReference>
<dbReference type="Gene3D" id="1.10.287.130">
    <property type="match status" value="1"/>
</dbReference>
<dbReference type="Pfam" id="PF00512">
    <property type="entry name" value="HisKA"/>
    <property type="match status" value="1"/>
</dbReference>
<dbReference type="InterPro" id="IPR003661">
    <property type="entry name" value="HisK_dim/P_dom"/>
</dbReference>
<comment type="catalytic activity">
    <reaction evidence="1">
        <text>ATP + protein L-histidine = ADP + protein N-phospho-L-histidine.</text>
        <dbReference type="EC" id="2.7.13.3"/>
    </reaction>
</comment>
<evidence type="ECO:0000256" key="7">
    <source>
        <dbReference type="ARBA" id="ARBA00022989"/>
    </source>
</evidence>
<dbReference type="InterPro" id="IPR005467">
    <property type="entry name" value="His_kinase_dom"/>
</dbReference>
<evidence type="ECO:0000256" key="2">
    <source>
        <dbReference type="ARBA" id="ARBA00012438"/>
    </source>
</evidence>
<dbReference type="SUPFAM" id="SSF55874">
    <property type="entry name" value="ATPase domain of HSP90 chaperone/DNA topoisomerase II/histidine kinase"/>
    <property type="match status" value="1"/>
</dbReference>
<feature type="transmembrane region" description="Helical" evidence="8">
    <location>
        <begin position="12"/>
        <end position="29"/>
    </location>
</feature>
<sequence length="427" mass="46494">MRRTGLRLRITLLVVAYMLLLSLAVVYHGNVVNERAERVVWSSLLQSELDHYLSRRGEDPGYRWRDTADVALYGEPGGSAPPAQVARLGPGLHDEVRVNGGRRVVLVKDIEGRRMILTLDITEFEDRERHLTTLMVGSALGGLALSGLLIAWGLRRLVKPLADLAGDIGALRPDRAGERVTVGKRASSELVVISEAVNGYLLRNERFVERERAFIDSSSHELRTPIAVIAGATELALGQPGTPDAVRNQLSRVLRTARGVEELLSLLLVLAKDPQRLAQVSDRFGLDQLLPEIVDDHRHLCADKDLELEVRGLAPCELLAPLAIVQAAIGNLLRNAIENSDRGTISIALEPGAVVVIEDPGHGMSPEEISAIYARMARGGGGRDGGGIGLDLIARLCEHLGWRLRIDPREPRGTRVRLDLGAARTGS</sequence>
<name>A0ABV7UVA3_9GAMM</name>
<keyword evidence="8" id="KW-0472">Membrane</keyword>